<comment type="caution">
    <text evidence="2">The sequence shown here is derived from an EMBL/GenBank/DDBJ whole genome shotgun (WGS) entry which is preliminary data.</text>
</comment>
<evidence type="ECO:0000313" key="2">
    <source>
        <dbReference type="EMBL" id="TCL64482.1"/>
    </source>
</evidence>
<keyword evidence="3" id="KW-1185">Reference proteome</keyword>
<dbReference type="EMBL" id="SLUP01000007">
    <property type="protein sequence ID" value="TCL64482.1"/>
    <property type="molecule type" value="Genomic_DNA"/>
</dbReference>
<evidence type="ECO:0000256" key="1">
    <source>
        <dbReference type="SAM" id="Phobius"/>
    </source>
</evidence>
<dbReference type="Proteomes" id="UP000295455">
    <property type="component" value="Unassembled WGS sequence"/>
</dbReference>
<dbReference type="OrthoDB" id="1449946at2"/>
<feature type="transmembrane region" description="Helical" evidence="1">
    <location>
        <begin position="7"/>
        <end position="24"/>
    </location>
</feature>
<keyword evidence="1" id="KW-1133">Transmembrane helix</keyword>
<name>A0A4R1RFW9_9FLAO</name>
<keyword evidence="1" id="KW-0472">Membrane</keyword>
<organism evidence="2 3">
    <name type="scientific">Mariniflexile fucanivorans</name>
    <dbReference type="NCBI Taxonomy" id="264023"/>
    <lineage>
        <taxon>Bacteria</taxon>
        <taxon>Pseudomonadati</taxon>
        <taxon>Bacteroidota</taxon>
        <taxon>Flavobacteriia</taxon>
        <taxon>Flavobacteriales</taxon>
        <taxon>Flavobacteriaceae</taxon>
        <taxon>Mariniflexile</taxon>
    </lineage>
</organism>
<sequence length="63" mass="7137">MLNDRQSLILCGIIAGGFFVSGVLEILDNYIVKTVLTILFLVLIINFFVVYSKSKKEKQNDLK</sequence>
<evidence type="ECO:0000313" key="3">
    <source>
        <dbReference type="Proteomes" id="UP000295455"/>
    </source>
</evidence>
<proteinExistence type="predicted"/>
<reference evidence="2 3" key="1">
    <citation type="submission" date="2019-03" db="EMBL/GenBank/DDBJ databases">
        <title>Genomic Encyclopedia of Type Strains, Phase IV (KMG-IV): sequencing the most valuable type-strain genomes for metagenomic binning, comparative biology and taxonomic classification.</title>
        <authorList>
            <person name="Goeker M."/>
        </authorList>
    </citation>
    <scope>NUCLEOTIDE SEQUENCE [LARGE SCALE GENOMIC DNA]</scope>
    <source>
        <strain evidence="2 3">DSM 18792</strain>
    </source>
</reference>
<gene>
    <name evidence="2" type="ORF">EV196_107190</name>
</gene>
<protein>
    <submittedName>
        <fullName evidence="2">Uncharacterized protein</fullName>
    </submittedName>
</protein>
<dbReference type="RefSeq" id="WP_132218547.1">
    <property type="nucleotide sequence ID" value="NZ_OX156936.1"/>
</dbReference>
<feature type="transmembrane region" description="Helical" evidence="1">
    <location>
        <begin position="30"/>
        <end position="51"/>
    </location>
</feature>
<dbReference type="AlphaFoldDB" id="A0A4R1RFW9"/>
<keyword evidence="1" id="KW-0812">Transmembrane</keyword>
<accession>A0A4R1RFW9</accession>